<keyword evidence="1" id="KW-0812">Transmembrane</keyword>
<dbReference type="AlphaFoldDB" id="A0A699T8X6"/>
<accession>A0A699T8X6</accession>
<protein>
    <submittedName>
        <fullName evidence="2">Uncharacterized protein</fullName>
    </submittedName>
</protein>
<sequence length="126" mass="13557">KSRNKHTLTAVNTRNKRTPLAEPNGPIWPLTKQTPLFDASTAMVEVVVLVVLLEAVGVVLGGGGGSEVHRRRVRESDMMGRIDRVTRSLFGFAGKISPEKFFDGGSVAAVVAGRRWATAGGERVKC</sequence>
<proteinExistence type="predicted"/>
<feature type="transmembrane region" description="Helical" evidence="1">
    <location>
        <begin position="42"/>
        <end position="64"/>
    </location>
</feature>
<evidence type="ECO:0000256" key="1">
    <source>
        <dbReference type="SAM" id="Phobius"/>
    </source>
</evidence>
<gene>
    <name evidence="2" type="ORF">Tci_877213</name>
</gene>
<evidence type="ECO:0000313" key="2">
    <source>
        <dbReference type="EMBL" id="GFD05244.1"/>
    </source>
</evidence>
<dbReference type="EMBL" id="BKCJ011217004">
    <property type="protein sequence ID" value="GFD05244.1"/>
    <property type="molecule type" value="Genomic_DNA"/>
</dbReference>
<organism evidence="2">
    <name type="scientific">Tanacetum cinerariifolium</name>
    <name type="common">Dalmatian daisy</name>
    <name type="synonym">Chrysanthemum cinerariifolium</name>
    <dbReference type="NCBI Taxonomy" id="118510"/>
    <lineage>
        <taxon>Eukaryota</taxon>
        <taxon>Viridiplantae</taxon>
        <taxon>Streptophyta</taxon>
        <taxon>Embryophyta</taxon>
        <taxon>Tracheophyta</taxon>
        <taxon>Spermatophyta</taxon>
        <taxon>Magnoliopsida</taxon>
        <taxon>eudicotyledons</taxon>
        <taxon>Gunneridae</taxon>
        <taxon>Pentapetalae</taxon>
        <taxon>asterids</taxon>
        <taxon>campanulids</taxon>
        <taxon>Asterales</taxon>
        <taxon>Asteraceae</taxon>
        <taxon>Asteroideae</taxon>
        <taxon>Anthemideae</taxon>
        <taxon>Anthemidinae</taxon>
        <taxon>Tanacetum</taxon>
    </lineage>
</organism>
<keyword evidence="1" id="KW-0472">Membrane</keyword>
<name>A0A699T8X6_TANCI</name>
<feature type="non-terminal residue" evidence="2">
    <location>
        <position position="1"/>
    </location>
</feature>
<keyword evidence="1" id="KW-1133">Transmembrane helix</keyword>
<comment type="caution">
    <text evidence="2">The sequence shown here is derived from an EMBL/GenBank/DDBJ whole genome shotgun (WGS) entry which is preliminary data.</text>
</comment>
<reference evidence="2" key="1">
    <citation type="journal article" date="2019" name="Sci. Rep.">
        <title>Draft genome of Tanacetum cinerariifolium, the natural source of mosquito coil.</title>
        <authorList>
            <person name="Yamashiro T."/>
            <person name="Shiraishi A."/>
            <person name="Satake H."/>
            <person name="Nakayama K."/>
        </authorList>
    </citation>
    <scope>NUCLEOTIDE SEQUENCE</scope>
</reference>